<protein>
    <submittedName>
        <fullName evidence="1">Uncharacterized protein</fullName>
    </submittedName>
</protein>
<reference evidence="2" key="1">
    <citation type="journal article" date="2022" name="Mol. Ecol. Resour.">
        <title>The genomes of chicory, endive, great burdock and yacon provide insights into Asteraceae palaeo-polyploidization history and plant inulin production.</title>
        <authorList>
            <person name="Fan W."/>
            <person name="Wang S."/>
            <person name="Wang H."/>
            <person name="Wang A."/>
            <person name="Jiang F."/>
            <person name="Liu H."/>
            <person name="Zhao H."/>
            <person name="Xu D."/>
            <person name="Zhang Y."/>
        </authorList>
    </citation>
    <scope>NUCLEOTIDE SEQUENCE [LARGE SCALE GENOMIC DNA]</scope>
    <source>
        <strain evidence="2">cv. Yunnan</strain>
    </source>
</reference>
<sequence>MLLKSNSSFIRYQYLIQLPNPLSSVDRLDSKIAVGNAISSSNSAGSPIRSMQWVLLNGNVGKDGDGVNCVYIATLGGTII</sequence>
<proteinExistence type="predicted"/>
<reference evidence="1 2" key="2">
    <citation type="journal article" date="2022" name="Mol. Ecol. Resour.">
        <title>The genomes of chicory, endive, great burdock and yacon provide insights into Asteraceae paleo-polyploidization history and plant inulin production.</title>
        <authorList>
            <person name="Fan W."/>
            <person name="Wang S."/>
            <person name="Wang H."/>
            <person name="Wang A."/>
            <person name="Jiang F."/>
            <person name="Liu H."/>
            <person name="Zhao H."/>
            <person name="Xu D."/>
            <person name="Zhang Y."/>
        </authorList>
    </citation>
    <scope>NUCLEOTIDE SEQUENCE [LARGE SCALE GENOMIC DNA]</scope>
    <source>
        <strain evidence="2">cv. Yunnan</strain>
        <tissue evidence="1">Leaves</tissue>
    </source>
</reference>
<organism evidence="1 2">
    <name type="scientific">Smallanthus sonchifolius</name>
    <dbReference type="NCBI Taxonomy" id="185202"/>
    <lineage>
        <taxon>Eukaryota</taxon>
        <taxon>Viridiplantae</taxon>
        <taxon>Streptophyta</taxon>
        <taxon>Embryophyta</taxon>
        <taxon>Tracheophyta</taxon>
        <taxon>Spermatophyta</taxon>
        <taxon>Magnoliopsida</taxon>
        <taxon>eudicotyledons</taxon>
        <taxon>Gunneridae</taxon>
        <taxon>Pentapetalae</taxon>
        <taxon>asterids</taxon>
        <taxon>campanulids</taxon>
        <taxon>Asterales</taxon>
        <taxon>Asteraceae</taxon>
        <taxon>Asteroideae</taxon>
        <taxon>Heliantheae alliance</taxon>
        <taxon>Millerieae</taxon>
        <taxon>Smallanthus</taxon>
    </lineage>
</organism>
<dbReference type="EMBL" id="CM042038">
    <property type="protein sequence ID" value="KAI3731338.1"/>
    <property type="molecule type" value="Genomic_DNA"/>
</dbReference>
<gene>
    <name evidence="1" type="ORF">L1987_62526</name>
</gene>
<accession>A0ACB9CAS2</accession>
<comment type="caution">
    <text evidence="1">The sequence shown here is derived from an EMBL/GenBank/DDBJ whole genome shotgun (WGS) entry which is preliminary data.</text>
</comment>
<keyword evidence="2" id="KW-1185">Reference proteome</keyword>
<name>A0ACB9CAS2_9ASTR</name>
<dbReference type="Proteomes" id="UP001056120">
    <property type="component" value="Linkage Group LG21"/>
</dbReference>
<evidence type="ECO:0000313" key="2">
    <source>
        <dbReference type="Proteomes" id="UP001056120"/>
    </source>
</evidence>
<evidence type="ECO:0000313" key="1">
    <source>
        <dbReference type="EMBL" id="KAI3731338.1"/>
    </source>
</evidence>